<dbReference type="InterPro" id="IPR016181">
    <property type="entry name" value="Acyl_CoA_acyltransferase"/>
</dbReference>
<evidence type="ECO:0000313" key="3">
    <source>
        <dbReference type="Proteomes" id="UP000254508"/>
    </source>
</evidence>
<dbReference type="Pfam" id="PF13480">
    <property type="entry name" value="Acetyltransf_6"/>
    <property type="match status" value="1"/>
</dbReference>
<sequence>MRPWREVIDTIPEAAWHELACTAPTPNPFCERWFLKPSLEQFDPQGPVCLATLAVGGKLAGIMPIRYGTNYHGRFVPHLANWLHANSFCGEPLVAEGYSHVFWEYLLDWCDRNHRASLFLHLANLPTDGTAFRTLRELAARSGRCFRPVKTVHRAALCKGLSPQEHMNAAMEKKRRKELSRKRRRLEEAGELVFSRQTDTDALEDWIESFLALERAGWKGARGSSLSSAPETAALFREGLDGAARYGRLERLAFHLDGKPIAMLCTFVTPPISFGFKTAFDENHAKLSPGLLLQVENLAMLERGDIDVSDSCAAPGHPMIEQIWSDRREIAMVTVGIGGKLRRSIGAVLSAIELRREEKRQ</sequence>
<dbReference type="GO" id="GO:0016740">
    <property type="term" value="F:transferase activity"/>
    <property type="evidence" value="ECO:0007669"/>
    <property type="project" value="UniProtKB-KW"/>
</dbReference>
<dbReference type="Proteomes" id="UP000254508">
    <property type="component" value="Chromosome"/>
</dbReference>
<organism evidence="2 3">
    <name type="scientific">Erythrobacter aureus</name>
    <dbReference type="NCBI Taxonomy" id="2182384"/>
    <lineage>
        <taxon>Bacteria</taxon>
        <taxon>Pseudomonadati</taxon>
        <taxon>Pseudomonadota</taxon>
        <taxon>Alphaproteobacteria</taxon>
        <taxon>Sphingomonadales</taxon>
        <taxon>Erythrobacteraceae</taxon>
        <taxon>Erythrobacter/Porphyrobacter group</taxon>
        <taxon>Erythrobacter</taxon>
    </lineage>
</organism>
<reference evidence="3" key="1">
    <citation type="submission" date="2018-07" db="EMBL/GenBank/DDBJ databases">
        <title>Genome sequence of Erythrobacter strain YH-07, an antagonistic bacterium isolated from Yellow Sea.</title>
        <authorList>
            <person name="Tang T."/>
            <person name="Liu Q."/>
            <person name="Sun X."/>
        </authorList>
    </citation>
    <scope>NUCLEOTIDE SEQUENCE [LARGE SCALE GENOMIC DNA]</scope>
    <source>
        <strain evidence="3">YH-07</strain>
    </source>
</reference>
<accession>A0A345YHX3</accession>
<dbReference type="InterPro" id="IPR038740">
    <property type="entry name" value="BioF2-like_GNAT_dom"/>
</dbReference>
<gene>
    <name evidence="2" type="ORF">DVR09_06975</name>
</gene>
<dbReference type="SUPFAM" id="SSF55729">
    <property type="entry name" value="Acyl-CoA N-acyltransferases (Nat)"/>
    <property type="match status" value="1"/>
</dbReference>
<keyword evidence="3" id="KW-1185">Reference proteome</keyword>
<evidence type="ECO:0000259" key="1">
    <source>
        <dbReference type="Pfam" id="PF13480"/>
    </source>
</evidence>
<feature type="domain" description="BioF2-like acetyltransferase" evidence="1">
    <location>
        <begin position="173"/>
        <end position="300"/>
    </location>
</feature>
<protein>
    <submittedName>
        <fullName evidence="2">GNAT family N-acetyltransferase</fullName>
    </submittedName>
</protein>
<dbReference type="EMBL" id="CP031357">
    <property type="protein sequence ID" value="AXK43525.1"/>
    <property type="molecule type" value="Genomic_DNA"/>
</dbReference>
<keyword evidence="2" id="KW-0808">Transferase</keyword>
<name>A0A345YHX3_9SPHN</name>
<dbReference type="AlphaFoldDB" id="A0A345YHX3"/>
<dbReference type="OrthoDB" id="213519at2"/>
<proteinExistence type="predicted"/>
<evidence type="ECO:0000313" key="2">
    <source>
        <dbReference type="EMBL" id="AXK43525.1"/>
    </source>
</evidence>
<dbReference type="KEGG" id="err:DVR09_06975"/>